<reference evidence="11" key="1">
    <citation type="submission" date="2020-06" db="EMBL/GenBank/DDBJ databases">
        <authorList>
            <consortium name="Plant Systems Biology data submission"/>
        </authorList>
    </citation>
    <scope>NUCLEOTIDE SEQUENCE</scope>
    <source>
        <strain evidence="11">D6</strain>
    </source>
</reference>
<evidence type="ECO:0000256" key="10">
    <source>
        <dbReference type="SAM" id="SignalP"/>
    </source>
</evidence>
<comment type="similarity">
    <text evidence="2">Belongs to the PEPCase type 1 family.</text>
</comment>
<sequence>MAKLTFVFWLLAIGNASAAIGPNQRGGFSLQPFLTKYRGGAVEKKQAPSKAPESVTSQKIAPLSQKATLTEKEALLVADIELLSKILSETVQRGSPKVHDLYEEFRKYGLTRAADVNDDAALEKMIEEAKKLTAQEALGVMRMFAMALNLVNAAEVQDRLRNIRDFARESDDSSGPLPIIEDSMRGTMDVLLNTNAATKQEIFQQLLKQKVEIVLTAHPTEVARRSMLRKYRRVAEILAMLKRPDLHKYEKDQEISNLRRIISSAWGADEIRRVKPTPQQEASGGIAILESVLWDAVPAYLRKLDAQCQITLGKALPVDACPIKFASWIGGDRDGNPNVTPEVTQEVVLTQRLRAARLFLGDLFTLQSELALSSAFSDEMNEYADTLEVGVHKKEKYRRVILHLIKRLVKTARECEKQLAAMSSSETFTRPQIDQTVTGWEDVEPIYEAEELMEPLRIMHDSLKSTGFELVANGRILDIIRRVNVFGLTLVPLDIREESTKHTEALDAITRWLGVGSYKEWSEEARLNFLQSELSNKRPFFRIRDLDLLGFDDGVRKTLRTFFTASTLKPSSLGAYVISQAQTASDVLAVMLLQKQVGMTPDRGSMMRVVPLFETLDDLENAAKVLDTLFSIPTYAGAIKGKQEVMVGYSDSAKDAGRLAASWALYNDQEEMAAMARKHGIELTFFHGKGGTVGRGGNPALYRGILSHPPNTINGRFRVTEQGEMITQNFGNPNIAEHTLDIYTAAVCREAFTKHVEPSKKWREQMDRVSASSCADYRQLVRGEPRFVPYFRQATPELELGSLNIGSRPSKRNPKGGIESLRAIPWTFAWTQTRTHLSAWLGVGAGLNVKDQAEMETLQEMYSSWPWFRETVDLISMIVSKTDFSISKNYDDMLVDKSGGLMRLGEEVREKLVETRKAVLDVTKTNAVGGAHVALLRASSTIRHPYVDPVNVIQAELLKRYRAMDKREDLSPEEEEEKNVLRDALIMSINGIAQGMRNSG</sequence>
<dbReference type="Proteomes" id="UP001153069">
    <property type="component" value="Unassembled WGS sequence"/>
</dbReference>
<feature type="chain" id="PRO_5040241454" description="phosphoenolpyruvate carboxylase" evidence="10">
    <location>
        <begin position="19"/>
        <end position="1000"/>
    </location>
</feature>
<evidence type="ECO:0000313" key="12">
    <source>
        <dbReference type="Proteomes" id="UP001153069"/>
    </source>
</evidence>
<name>A0A9N8E0P2_9STRA</name>
<feature type="signal peptide" evidence="10">
    <location>
        <begin position="1"/>
        <end position="18"/>
    </location>
</feature>
<dbReference type="GO" id="GO:0008964">
    <property type="term" value="F:phosphoenolpyruvate carboxylase activity"/>
    <property type="evidence" value="ECO:0007669"/>
    <property type="project" value="UniProtKB-EC"/>
</dbReference>
<dbReference type="PROSITE" id="PS00781">
    <property type="entry name" value="PEPCASE_1"/>
    <property type="match status" value="1"/>
</dbReference>
<evidence type="ECO:0000256" key="6">
    <source>
        <dbReference type="ARBA" id="ARBA00023300"/>
    </source>
</evidence>
<evidence type="ECO:0000256" key="2">
    <source>
        <dbReference type="ARBA" id="ARBA00008346"/>
    </source>
</evidence>
<feature type="active site" evidence="8">
    <location>
        <position position="218"/>
    </location>
</feature>
<gene>
    <name evidence="11" type="ORF">SEMRO_444_G144330.1</name>
</gene>
<dbReference type="GO" id="GO:0006099">
    <property type="term" value="P:tricarboxylic acid cycle"/>
    <property type="evidence" value="ECO:0007669"/>
    <property type="project" value="InterPro"/>
</dbReference>
<dbReference type="PANTHER" id="PTHR30523:SF6">
    <property type="entry name" value="PHOSPHOENOLPYRUVATE CARBOXYLASE"/>
    <property type="match status" value="1"/>
</dbReference>
<dbReference type="EMBL" id="CAICTM010000443">
    <property type="protein sequence ID" value="CAB9510614.1"/>
    <property type="molecule type" value="Genomic_DNA"/>
</dbReference>
<dbReference type="PANTHER" id="PTHR30523">
    <property type="entry name" value="PHOSPHOENOLPYRUVATE CARBOXYLASE"/>
    <property type="match status" value="1"/>
</dbReference>
<dbReference type="PROSITE" id="PS00393">
    <property type="entry name" value="PEPCASE_2"/>
    <property type="match status" value="1"/>
</dbReference>
<dbReference type="EC" id="4.1.1.31" evidence="3"/>
<comment type="catalytic activity">
    <reaction evidence="7">
        <text>oxaloacetate + phosphate = phosphoenolpyruvate + hydrogencarbonate</text>
        <dbReference type="Rhea" id="RHEA:28370"/>
        <dbReference type="ChEBI" id="CHEBI:16452"/>
        <dbReference type="ChEBI" id="CHEBI:17544"/>
        <dbReference type="ChEBI" id="CHEBI:43474"/>
        <dbReference type="ChEBI" id="CHEBI:58702"/>
        <dbReference type="EC" id="4.1.1.31"/>
    </reaction>
</comment>
<feature type="active site" evidence="9">
    <location>
        <position position="654"/>
    </location>
</feature>
<dbReference type="GO" id="GO:0015977">
    <property type="term" value="P:carbon fixation"/>
    <property type="evidence" value="ECO:0007669"/>
    <property type="project" value="UniProtKB-KW"/>
</dbReference>
<dbReference type="Gene3D" id="1.20.1440.90">
    <property type="entry name" value="Phosphoenolpyruvate/pyruvate domain"/>
    <property type="match status" value="1"/>
</dbReference>
<evidence type="ECO:0000256" key="4">
    <source>
        <dbReference type="ARBA" id="ARBA00022842"/>
    </source>
</evidence>
<evidence type="ECO:0000256" key="8">
    <source>
        <dbReference type="PROSITE-ProRule" id="PRU10111"/>
    </source>
</evidence>
<dbReference type="PRINTS" id="PR00150">
    <property type="entry name" value="PEPCARBXLASE"/>
</dbReference>
<dbReference type="Pfam" id="PF00311">
    <property type="entry name" value="PEPcase"/>
    <property type="match status" value="1"/>
</dbReference>
<evidence type="ECO:0000256" key="1">
    <source>
        <dbReference type="ARBA" id="ARBA00001946"/>
    </source>
</evidence>
<evidence type="ECO:0000313" key="11">
    <source>
        <dbReference type="EMBL" id="CAB9510614.1"/>
    </source>
</evidence>
<keyword evidence="5" id="KW-0456">Lyase</keyword>
<dbReference type="InterPro" id="IPR021135">
    <property type="entry name" value="PEP_COase"/>
</dbReference>
<dbReference type="InterPro" id="IPR033129">
    <property type="entry name" value="PEPCASE_His_AS"/>
</dbReference>
<dbReference type="NCBIfam" id="NF000584">
    <property type="entry name" value="PRK00009.1"/>
    <property type="match status" value="1"/>
</dbReference>
<dbReference type="OrthoDB" id="1365747at2759"/>
<dbReference type="HAMAP" id="MF_00595">
    <property type="entry name" value="PEPcase_type1"/>
    <property type="match status" value="1"/>
</dbReference>
<accession>A0A9N8E0P2</accession>
<evidence type="ECO:0000256" key="5">
    <source>
        <dbReference type="ARBA" id="ARBA00023239"/>
    </source>
</evidence>
<proteinExistence type="inferred from homology"/>
<dbReference type="SUPFAM" id="SSF51621">
    <property type="entry name" value="Phosphoenolpyruvate/pyruvate domain"/>
    <property type="match status" value="1"/>
</dbReference>
<dbReference type="InterPro" id="IPR022805">
    <property type="entry name" value="PEP_COase_bac/pln-type"/>
</dbReference>
<comment type="caution">
    <text evidence="11">The sequence shown here is derived from an EMBL/GenBank/DDBJ whole genome shotgun (WGS) entry which is preliminary data.</text>
</comment>
<organism evidence="11 12">
    <name type="scientific">Seminavis robusta</name>
    <dbReference type="NCBI Taxonomy" id="568900"/>
    <lineage>
        <taxon>Eukaryota</taxon>
        <taxon>Sar</taxon>
        <taxon>Stramenopiles</taxon>
        <taxon>Ochrophyta</taxon>
        <taxon>Bacillariophyta</taxon>
        <taxon>Bacillariophyceae</taxon>
        <taxon>Bacillariophycidae</taxon>
        <taxon>Naviculales</taxon>
        <taxon>Naviculaceae</taxon>
        <taxon>Seminavis</taxon>
    </lineage>
</organism>
<keyword evidence="4" id="KW-0460">Magnesium</keyword>
<comment type="cofactor">
    <cofactor evidence="1">
        <name>Mg(2+)</name>
        <dbReference type="ChEBI" id="CHEBI:18420"/>
    </cofactor>
</comment>
<dbReference type="GO" id="GO:0005829">
    <property type="term" value="C:cytosol"/>
    <property type="evidence" value="ECO:0007669"/>
    <property type="project" value="TreeGrafter"/>
</dbReference>
<keyword evidence="6" id="KW-0120">Carbon dioxide fixation</keyword>
<evidence type="ECO:0000256" key="7">
    <source>
        <dbReference type="ARBA" id="ARBA00048995"/>
    </source>
</evidence>
<evidence type="ECO:0000256" key="9">
    <source>
        <dbReference type="PROSITE-ProRule" id="PRU10112"/>
    </source>
</evidence>
<keyword evidence="10" id="KW-0732">Signal</keyword>
<dbReference type="InterPro" id="IPR015813">
    <property type="entry name" value="Pyrv/PenolPyrv_kinase-like_dom"/>
</dbReference>
<protein>
    <recommendedName>
        <fullName evidence="3">phosphoenolpyruvate carboxylase</fullName>
        <ecNumber evidence="3">4.1.1.31</ecNumber>
    </recommendedName>
</protein>
<keyword evidence="12" id="KW-1185">Reference proteome</keyword>
<dbReference type="AlphaFoldDB" id="A0A9N8E0P2"/>
<evidence type="ECO:0000256" key="3">
    <source>
        <dbReference type="ARBA" id="ARBA00012305"/>
    </source>
</evidence>
<dbReference type="InterPro" id="IPR018129">
    <property type="entry name" value="PEP_COase_Lys_AS"/>
</dbReference>